<dbReference type="SMART" id="SM00471">
    <property type="entry name" value="HDc"/>
    <property type="match status" value="1"/>
</dbReference>
<organism evidence="2 3">
    <name type="scientific">Cohnella endophytica</name>
    <dbReference type="NCBI Taxonomy" id="2419778"/>
    <lineage>
        <taxon>Bacteria</taxon>
        <taxon>Bacillati</taxon>
        <taxon>Bacillota</taxon>
        <taxon>Bacilli</taxon>
        <taxon>Bacillales</taxon>
        <taxon>Paenibacillaceae</taxon>
        <taxon>Cohnella</taxon>
    </lineage>
</organism>
<comment type="caution">
    <text evidence="2">The sequence shown here is derived from an EMBL/GenBank/DDBJ whole genome shotgun (WGS) entry which is preliminary data.</text>
</comment>
<dbReference type="OrthoDB" id="9759601at2"/>
<reference evidence="2 3" key="1">
    <citation type="submission" date="2018-10" db="EMBL/GenBank/DDBJ databases">
        <title>Cohnella sp. M2MS4P-1, whole genome shotgun sequence.</title>
        <authorList>
            <person name="Tuo L."/>
        </authorList>
    </citation>
    <scope>NUCLEOTIDE SEQUENCE [LARGE SCALE GENOMIC DNA]</scope>
    <source>
        <strain evidence="2 3">M2MS4P-1</strain>
    </source>
</reference>
<dbReference type="PANTHER" id="PTHR43155">
    <property type="entry name" value="CYCLIC DI-GMP PHOSPHODIESTERASE PA4108-RELATED"/>
    <property type="match status" value="1"/>
</dbReference>
<dbReference type="EMBL" id="RBZM01000003">
    <property type="protein sequence ID" value="RKP56101.1"/>
    <property type="molecule type" value="Genomic_DNA"/>
</dbReference>
<feature type="domain" description="HD-GYP" evidence="1">
    <location>
        <begin position="102"/>
        <end position="298"/>
    </location>
</feature>
<keyword evidence="3" id="KW-1185">Reference proteome</keyword>
<dbReference type="PROSITE" id="PS51832">
    <property type="entry name" value="HD_GYP"/>
    <property type="match status" value="1"/>
</dbReference>
<dbReference type="InterPro" id="IPR006675">
    <property type="entry name" value="HDIG_dom"/>
</dbReference>
<accession>A0A494Y1I1</accession>
<proteinExistence type="predicted"/>
<dbReference type="InterPro" id="IPR037522">
    <property type="entry name" value="HD_GYP_dom"/>
</dbReference>
<dbReference type="AlphaFoldDB" id="A0A494Y1I1"/>
<dbReference type="SUPFAM" id="SSF109604">
    <property type="entry name" value="HD-domain/PDEase-like"/>
    <property type="match status" value="1"/>
</dbReference>
<name>A0A494Y1I1_9BACL</name>
<evidence type="ECO:0000313" key="3">
    <source>
        <dbReference type="Proteomes" id="UP000282076"/>
    </source>
</evidence>
<dbReference type="Proteomes" id="UP000282076">
    <property type="component" value="Unassembled WGS sequence"/>
</dbReference>
<dbReference type="CDD" id="cd00077">
    <property type="entry name" value="HDc"/>
    <property type="match status" value="1"/>
</dbReference>
<dbReference type="InterPro" id="IPR003607">
    <property type="entry name" value="HD/PDEase_dom"/>
</dbReference>
<dbReference type="Gene3D" id="1.10.3210.10">
    <property type="entry name" value="Hypothetical protein af1432"/>
    <property type="match status" value="1"/>
</dbReference>
<protein>
    <submittedName>
        <fullName evidence="2">HD-GYP domain-containing protein</fullName>
    </submittedName>
</protein>
<evidence type="ECO:0000259" key="1">
    <source>
        <dbReference type="PROSITE" id="PS51832"/>
    </source>
</evidence>
<dbReference type="RefSeq" id="WP_120975070.1">
    <property type="nucleotide sequence ID" value="NZ_RBZM01000003.1"/>
</dbReference>
<gene>
    <name evidence="2" type="ORF">D7Z26_05470</name>
</gene>
<dbReference type="PANTHER" id="PTHR43155:SF2">
    <property type="entry name" value="CYCLIC DI-GMP PHOSPHODIESTERASE PA4108"/>
    <property type="match status" value="1"/>
</dbReference>
<dbReference type="NCBIfam" id="TIGR00277">
    <property type="entry name" value="HDIG"/>
    <property type="match status" value="1"/>
</dbReference>
<sequence>MERFLGKLVLNDISNSRGVTIIPAQTVIDRDAVRLMINHKISMESIAVALDIPEVPISSPELAARKLTDETVEISKELFESIKSSRKIPLMEIRKDVLPAIHSLSKNPNLFELFETVKAKDDYTYQHNVGVGILATLIGRWMGLNDLELSMLSLAAVLHDVGKVKIPKEILNKPGKLTTEEFQEIKKHTIYGYEMLKETKGLNIRIANVALQHHERNDGTGYPLGLKKEQLDPFSSIVAVADIFHAMSSKRPYHEPIPFYEIVSQMRQGKFGELDPQIVSVFIENIMKRLIGEQVVLTDGRKGEVVYLNPQCIEQPLIKVEDEFFDLSKEKELQIQEIIVG</sequence>
<evidence type="ECO:0000313" key="2">
    <source>
        <dbReference type="EMBL" id="RKP56101.1"/>
    </source>
</evidence>
<dbReference type="Pfam" id="PF13487">
    <property type="entry name" value="HD_5"/>
    <property type="match status" value="1"/>
</dbReference>